<comment type="similarity">
    <text evidence="1">Belongs to the UPF0235 family.</text>
</comment>
<dbReference type="EMBL" id="MTYJ01000318">
    <property type="protein sequence ID" value="OWA53388.1"/>
    <property type="molecule type" value="Genomic_DNA"/>
</dbReference>
<name>A0A9X6RME6_HYPEX</name>
<dbReference type="InterPro" id="IPR003746">
    <property type="entry name" value="DUF167"/>
</dbReference>
<dbReference type="Pfam" id="PF02594">
    <property type="entry name" value="DUF167"/>
    <property type="match status" value="1"/>
</dbReference>
<evidence type="ECO:0000256" key="1">
    <source>
        <dbReference type="ARBA" id="ARBA00010364"/>
    </source>
</evidence>
<protein>
    <submittedName>
        <fullName evidence="3">UPF0235 protein C15orf40-like protein</fullName>
    </submittedName>
</protein>
<dbReference type="NCBIfam" id="TIGR00251">
    <property type="entry name" value="DUF167 family protein"/>
    <property type="match status" value="1"/>
</dbReference>
<keyword evidence="4" id="KW-1185">Reference proteome</keyword>
<dbReference type="OrthoDB" id="244097at2759"/>
<dbReference type="InterPro" id="IPR036591">
    <property type="entry name" value="YggU-like_sf"/>
</dbReference>
<dbReference type="HAMAP" id="MF_00634">
    <property type="entry name" value="UPF0235"/>
    <property type="match status" value="1"/>
</dbReference>
<evidence type="ECO:0000256" key="2">
    <source>
        <dbReference type="SAM" id="MobiDB-lite"/>
    </source>
</evidence>
<evidence type="ECO:0000313" key="3">
    <source>
        <dbReference type="EMBL" id="OWA53388.1"/>
    </source>
</evidence>
<dbReference type="SMART" id="SM01152">
    <property type="entry name" value="DUF167"/>
    <property type="match status" value="1"/>
</dbReference>
<dbReference type="Gene3D" id="3.30.1200.10">
    <property type="entry name" value="YggU-like"/>
    <property type="match status" value="1"/>
</dbReference>
<dbReference type="GO" id="GO:0005737">
    <property type="term" value="C:cytoplasm"/>
    <property type="evidence" value="ECO:0007669"/>
    <property type="project" value="TreeGrafter"/>
</dbReference>
<dbReference type="SUPFAM" id="SSF69786">
    <property type="entry name" value="YggU-like"/>
    <property type="match status" value="1"/>
</dbReference>
<dbReference type="Proteomes" id="UP000192578">
    <property type="component" value="Unassembled WGS sequence"/>
</dbReference>
<feature type="region of interest" description="Disordered" evidence="2">
    <location>
        <begin position="1"/>
        <end position="28"/>
    </location>
</feature>
<feature type="compositionally biased region" description="Low complexity" evidence="2">
    <location>
        <begin position="14"/>
        <end position="28"/>
    </location>
</feature>
<dbReference type="PANTHER" id="PTHR13420:SF7">
    <property type="entry name" value="UPF0235 PROTEIN C15ORF40"/>
    <property type="match status" value="1"/>
</dbReference>
<evidence type="ECO:0000313" key="4">
    <source>
        <dbReference type="Proteomes" id="UP000192578"/>
    </source>
</evidence>
<organism evidence="3 4">
    <name type="scientific">Hypsibius exemplaris</name>
    <name type="common">Freshwater tardigrade</name>
    <dbReference type="NCBI Taxonomy" id="2072580"/>
    <lineage>
        <taxon>Eukaryota</taxon>
        <taxon>Metazoa</taxon>
        <taxon>Ecdysozoa</taxon>
        <taxon>Tardigrada</taxon>
        <taxon>Eutardigrada</taxon>
        <taxon>Parachela</taxon>
        <taxon>Hypsibioidea</taxon>
        <taxon>Hypsibiidae</taxon>
        <taxon>Hypsibius</taxon>
    </lineage>
</organism>
<proteinExistence type="inferred from homology"/>
<gene>
    <name evidence="3" type="ORF">BV898_17818</name>
</gene>
<reference evidence="4" key="1">
    <citation type="submission" date="2017-01" db="EMBL/GenBank/DDBJ databases">
        <title>Comparative genomics of anhydrobiosis in the tardigrade Hypsibius dujardini.</title>
        <authorList>
            <person name="Yoshida Y."/>
            <person name="Koutsovoulos G."/>
            <person name="Laetsch D."/>
            <person name="Stevens L."/>
            <person name="Kumar S."/>
            <person name="Horikawa D."/>
            <person name="Ishino K."/>
            <person name="Komine S."/>
            <person name="Tomita M."/>
            <person name="Blaxter M."/>
            <person name="Arakawa K."/>
        </authorList>
    </citation>
    <scope>NUCLEOTIDE SEQUENCE [LARGE SCALE GENOMIC DNA]</scope>
    <source>
        <strain evidence="4">Z151</strain>
    </source>
</reference>
<dbReference type="PANTHER" id="PTHR13420">
    <property type="entry name" value="UPF0235 PROTEIN C15ORF40"/>
    <property type="match status" value="1"/>
</dbReference>
<comment type="caution">
    <text evidence="3">The sequence shown here is derived from an EMBL/GenBank/DDBJ whole genome shotgun (WGS) entry which is preliminary data.</text>
</comment>
<dbReference type="AlphaFoldDB" id="A0A9X6RME6"/>
<sequence length="129" mass="13293">MTPAKKTSKDTKPAEVAPKSSPASSPAAVKLTANGSIAISIHAKPNAKESSIAGLSDAAVEVQISAPPKDGEANSELVRFMADILGLKKSQVALDKGSKSREKVVLLDGDCGLTPAEVVVRLKKQCGDE</sequence>
<accession>A0A9X6RME6</accession>